<proteinExistence type="predicted"/>
<accession>A0AAV6U4A2</accession>
<dbReference type="AlphaFoldDB" id="A0AAV6U4A2"/>
<sequence length="228" mass="25626">MLKFILLFSILVAVAFSEEEARSRERRFSPFGFGFPFTYAGPGGAFAGAGAGAGFGPYGYGPSPWFQPRVPSYFPFNWAPFPFFPFPQNWYEGENVCKEVKTRNDDTPDEFNEWLKEDESPNVNSDYSHEQEQCKGSNTKFVCIKRIVDNGKARLQATKYECCHGFVRNPNGPGCIESVQQRQPPQVPQVPAKNNDKYYYGIAPNEKYLQKSFSSSSSSNSVGKVPSQ</sequence>
<keyword evidence="3" id="KW-1185">Reference proteome</keyword>
<comment type="caution">
    <text evidence="2">The sequence shown here is derived from an EMBL/GenBank/DDBJ whole genome shotgun (WGS) entry which is preliminary data.</text>
</comment>
<name>A0AAV6U4A2_9ARAC</name>
<protein>
    <submittedName>
        <fullName evidence="2">Uncharacterized protein</fullName>
    </submittedName>
</protein>
<evidence type="ECO:0000256" key="1">
    <source>
        <dbReference type="SAM" id="SignalP"/>
    </source>
</evidence>
<gene>
    <name evidence="2" type="ORF">JTE90_024908</name>
</gene>
<organism evidence="2 3">
    <name type="scientific">Oedothorax gibbosus</name>
    <dbReference type="NCBI Taxonomy" id="931172"/>
    <lineage>
        <taxon>Eukaryota</taxon>
        <taxon>Metazoa</taxon>
        <taxon>Ecdysozoa</taxon>
        <taxon>Arthropoda</taxon>
        <taxon>Chelicerata</taxon>
        <taxon>Arachnida</taxon>
        <taxon>Araneae</taxon>
        <taxon>Araneomorphae</taxon>
        <taxon>Entelegynae</taxon>
        <taxon>Araneoidea</taxon>
        <taxon>Linyphiidae</taxon>
        <taxon>Erigoninae</taxon>
        <taxon>Oedothorax</taxon>
    </lineage>
</organism>
<keyword evidence="1" id="KW-0732">Signal</keyword>
<dbReference type="EMBL" id="JAFNEN010000658">
    <property type="protein sequence ID" value="KAG8178934.1"/>
    <property type="molecule type" value="Genomic_DNA"/>
</dbReference>
<evidence type="ECO:0000313" key="3">
    <source>
        <dbReference type="Proteomes" id="UP000827092"/>
    </source>
</evidence>
<reference evidence="2 3" key="1">
    <citation type="journal article" date="2022" name="Nat. Ecol. Evol.">
        <title>A masculinizing supergene underlies an exaggerated male reproductive morph in a spider.</title>
        <authorList>
            <person name="Hendrickx F."/>
            <person name="De Corte Z."/>
            <person name="Sonet G."/>
            <person name="Van Belleghem S.M."/>
            <person name="Kostlbacher S."/>
            <person name="Vangestel C."/>
        </authorList>
    </citation>
    <scope>NUCLEOTIDE SEQUENCE [LARGE SCALE GENOMIC DNA]</scope>
    <source>
        <strain evidence="2">W744_W776</strain>
    </source>
</reference>
<feature type="chain" id="PRO_5043338903" evidence="1">
    <location>
        <begin position="18"/>
        <end position="228"/>
    </location>
</feature>
<dbReference type="Proteomes" id="UP000827092">
    <property type="component" value="Unassembled WGS sequence"/>
</dbReference>
<feature type="signal peptide" evidence="1">
    <location>
        <begin position="1"/>
        <end position="17"/>
    </location>
</feature>
<evidence type="ECO:0000313" key="2">
    <source>
        <dbReference type="EMBL" id="KAG8178934.1"/>
    </source>
</evidence>